<protein>
    <submittedName>
        <fullName evidence="2">Uncharacterized protein</fullName>
    </submittedName>
</protein>
<dbReference type="EMBL" id="HBEF01020280">
    <property type="protein sequence ID" value="CAD8340371.1"/>
    <property type="molecule type" value="Transcribed_RNA"/>
</dbReference>
<organism evidence="2">
    <name type="scientific">Craspedostauros australis</name>
    <dbReference type="NCBI Taxonomy" id="1486917"/>
    <lineage>
        <taxon>Eukaryota</taxon>
        <taxon>Sar</taxon>
        <taxon>Stramenopiles</taxon>
        <taxon>Ochrophyta</taxon>
        <taxon>Bacillariophyta</taxon>
        <taxon>Bacillariophyceae</taxon>
        <taxon>Bacillariophycidae</taxon>
        <taxon>Naviculales</taxon>
        <taxon>Naviculaceae</taxon>
        <taxon>Craspedostauros</taxon>
    </lineage>
</organism>
<gene>
    <name evidence="2" type="ORF">CAUS1442_LOCUS12505</name>
</gene>
<dbReference type="AlphaFoldDB" id="A0A7R9ZQF5"/>
<reference evidence="2" key="1">
    <citation type="submission" date="2021-01" db="EMBL/GenBank/DDBJ databases">
        <authorList>
            <person name="Corre E."/>
            <person name="Pelletier E."/>
            <person name="Niang G."/>
            <person name="Scheremetjew M."/>
            <person name="Finn R."/>
            <person name="Kale V."/>
            <person name="Holt S."/>
            <person name="Cochrane G."/>
            <person name="Meng A."/>
            <person name="Brown T."/>
            <person name="Cohen L."/>
        </authorList>
    </citation>
    <scope>NUCLEOTIDE SEQUENCE</scope>
    <source>
        <strain evidence="2">CCMP3328</strain>
    </source>
</reference>
<sequence length="249" mass="27973">MTVCQFVLNGQRRRECVGLVLSRHDALVGAFAAPDTTRACRIHHNDDDDRRDGGHDWSIPFVRSFLVVVGSEPPSSVAPMRGWYQYCVAEAKSQPPVLDTQHFQSPMPISRFFSPNLDNTTTTKAPNLKASALNLNSSALESKQCSHTHAPAHRNTQTQRKSRTTAPIHFTALRHRSYCASPRHKLDHHFTANVVVGVVVIARESIIAVPTLHEGVSKQQPRKNIKSPPESSTQERRCEERRSWVVIWC</sequence>
<accession>A0A7R9ZQF5</accession>
<proteinExistence type="predicted"/>
<feature type="region of interest" description="Disordered" evidence="1">
    <location>
        <begin position="214"/>
        <end position="236"/>
    </location>
</feature>
<evidence type="ECO:0000313" key="2">
    <source>
        <dbReference type="EMBL" id="CAD8340371.1"/>
    </source>
</evidence>
<evidence type="ECO:0000256" key="1">
    <source>
        <dbReference type="SAM" id="MobiDB-lite"/>
    </source>
</evidence>
<name>A0A7R9ZQF5_9STRA</name>